<evidence type="ECO:0000313" key="2">
    <source>
        <dbReference type="Proteomes" id="UP001162483"/>
    </source>
</evidence>
<proteinExistence type="predicted"/>
<feature type="non-terminal residue" evidence="1">
    <location>
        <position position="1"/>
    </location>
</feature>
<gene>
    <name evidence="1" type="ORF">SPARVUS_LOCUS1782710</name>
</gene>
<dbReference type="EMBL" id="CATNWA010001581">
    <property type="protein sequence ID" value="CAI9540622.1"/>
    <property type="molecule type" value="Genomic_DNA"/>
</dbReference>
<sequence length="79" mass="8356">LYLPAVCSGFAQSSLDPPLLRSPAGSPGPSLLSDAPTASSLLWGHSLLYVSFHTWSHGLVPPVTGAACCSLHWIVMRLR</sequence>
<organism evidence="1 2">
    <name type="scientific">Staurois parvus</name>
    <dbReference type="NCBI Taxonomy" id="386267"/>
    <lineage>
        <taxon>Eukaryota</taxon>
        <taxon>Metazoa</taxon>
        <taxon>Chordata</taxon>
        <taxon>Craniata</taxon>
        <taxon>Vertebrata</taxon>
        <taxon>Euteleostomi</taxon>
        <taxon>Amphibia</taxon>
        <taxon>Batrachia</taxon>
        <taxon>Anura</taxon>
        <taxon>Neobatrachia</taxon>
        <taxon>Ranoidea</taxon>
        <taxon>Ranidae</taxon>
        <taxon>Staurois</taxon>
    </lineage>
</organism>
<keyword evidence="2" id="KW-1185">Reference proteome</keyword>
<reference evidence="1" key="1">
    <citation type="submission" date="2023-05" db="EMBL/GenBank/DDBJ databases">
        <authorList>
            <person name="Stuckert A."/>
        </authorList>
    </citation>
    <scope>NUCLEOTIDE SEQUENCE</scope>
</reference>
<name>A0ABN9AZB9_9NEOB</name>
<protein>
    <submittedName>
        <fullName evidence="1">Uncharacterized protein</fullName>
    </submittedName>
</protein>
<dbReference type="Proteomes" id="UP001162483">
    <property type="component" value="Unassembled WGS sequence"/>
</dbReference>
<accession>A0ABN9AZB9</accession>
<comment type="caution">
    <text evidence="1">The sequence shown here is derived from an EMBL/GenBank/DDBJ whole genome shotgun (WGS) entry which is preliminary data.</text>
</comment>
<evidence type="ECO:0000313" key="1">
    <source>
        <dbReference type="EMBL" id="CAI9540622.1"/>
    </source>
</evidence>